<keyword evidence="6" id="KW-0044">Antibiotic</keyword>
<evidence type="ECO:0000256" key="3">
    <source>
        <dbReference type="ARBA" id="ARBA00022722"/>
    </source>
</evidence>
<keyword evidence="9" id="KW-1185">Reference proteome</keyword>
<dbReference type="GO" id="GO:0019835">
    <property type="term" value="P:cytolysis"/>
    <property type="evidence" value="ECO:0007669"/>
    <property type="project" value="InterPro"/>
</dbReference>
<dbReference type="PRINTS" id="PR01300">
    <property type="entry name" value="PYOCINKILLER"/>
</dbReference>
<dbReference type="NCBIfam" id="TIGR03696">
    <property type="entry name" value="Rhs_assc_core"/>
    <property type="match status" value="1"/>
</dbReference>
<keyword evidence="2" id="KW-0929">Antimicrobial</keyword>
<organism evidence="8 9">
    <name type="scientific">Photorhabdus namnaonensis</name>
    <dbReference type="NCBI Taxonomy" id="1851568"/>
    <lineage>
        <taxon>Bacteria</taxon>
        <taxon>Pseudomonadati</taxon>
        <taxon>Pseudomonadota</taxon>
        <taxon>Gammaproteobacteria</taxon>
        <taxon>Enterobacterales</taxon>
        <taxon>Morganellaceae</taxon>
        <taxon>Photorhabdus</taxon>
    </lineage>
</organism>
<dbReference type="GO" id="GO:0004519">
    <property type="term" value="F:endonuclease activity"/>
    <property type="evidence" value="ECO:0007669"/>
    <property type="project" value="UniProtKB-KW"/>
</dbReference>
<evidence type="ECO:0000313" key="8">
    <source>
        <dbReference type="EMBL" id="OCA55369.1"/>
    </source>
</evidence>
<dbReference type="InterPro" id="IPR044925">
    <property type="entry name" value="His-Me_finger_sf"/>
</dbReference>
<dbReference type="PATRIC" id="fig|29488.15.peg.1601"/>
<dbReference type="CDD" id="cd00085">
    <property type="entry name" value="HNHc"/>
    <property type="match status" value="1"/>
</dbReference>
<name>A0A1B8YJU6_9GAMM</name>
<dbReference type="EC" id="3.1.-.-" evidence="8"/>
<reference evidence="9" key="1">
    <citation type="submission" date="2015-11" db="EMBL/GenBank/DDBJ databases">
        <authorList>
            <person name="Tobias N.J."/>
            <person name="Mishra B."/>
            <person name="Gupta D.K."/>
            <person name="Thines M."/>
            <person name="Stinear T.P."/>
            <person name="Bode H.B."/>
        </authorList>
    </citation>
    <scope>NUCLEOTIDE SEQUENCE [LARGE SCALE GENOMIC DNA]</scope>
    <source>
        <strain evidence="9">PB45.5</strain>
    </source>
</reference>
<accession>A0A1B8YJU6</accession>
<evidence type="ECO:0000313" key="9">
    <source>
        <dbReference type="Proteomes" id="UP000092665"/>
    </source>
</evidence>
<keyword evidence="5 8" id="KW-0378">Hydrolase</keyword>
<dbReference type="GO" id="GO:0005102">
    <property type="term" value="F:signaling receptor binding"/>
    <property type="evidence" value="ECO:0007669"/>
    <property type="project" value="InterPro"/>
</dbReference>
<evidence type="ECO:0000256" key="7">
    <source>
        <dbReference type="ARBA" id="ARBA00023048"/>
    </source>
</evidence>
<dbReference type="GO" id="GO:0042742">
    <property type="term" value="P:defense response to bacterium"/>
    <property type="evidence" value="ECO:0007669"/>
    <property type="project" value="UniProtKB-KW"/>
</dbReference>
<dbReference type="InterPro" id="IPR037146">
    <property type="entry name" value="Colicin/pyocin_DNase_dom_sf"/>
</dbReference>
<comment type="similarity">
    <text evidence="1">Belongs to the colicin/pyosin nuclease family.</text>
</comment>
<evidence type="ECO:0000256" key="1">
    <source>
        <dbReference type="ARBA" id="ARBA00006811"/>
    </source>
</evidence>
<dbReference type="InterPro" id="IPR003615">
    <property type="entry name" value="HNH_nuc"/>
</dbReference>
<keyword evidence="7" id="KW-0078">Bacteriocin</keyword>
<evidence type="ECO:0000256" key="6">
    <source>
        <dbReference type="ARBA" id="ARBA00023022"/>
    </source>
</evidence>
<keyword evidence="4" id="KW-0255">Endonuclease</keyword>
<evidence type="ECO:0000256" key="4">
    <source>
        <dbReference type="ARBA" id="ARBA00022759"/>
    </source>
</evidence>
<comment type="caution">
    <text evidence="8">The sequence shown here is derived from an EMBL/GenBank/DDBJ whole genome shotgun (WGS) entry which is preliminary data.</text>
</comment>
<keyword evidence="3" id="KW-0540">Nuclease</keyword>
<protein>
    <submittedName>
        <fullName evidence="8">Colicin-E7</fullName>
        <ecNumber evidence="8">3.1.-.-</ecNumber>
    </submittedName>
</protein>
<dbReference type="InterPro" id="IPR022385">
    <property type="entry name" value="Rhs_assc_core"/>
</dbReference>
<dbReference type="Gene3D" id="2.180.10.10">
    <property type="entry name" value="RHS repeat-associated core"/>
    <property type="match status" value="1"/>
</dbReference>
<gene>
    <name evidence="8" type="primary">colE7</name>
    <name evidence="8" type="ORF">Phpb_01467</name>
</gene>
<proteinExistence type="inferred from homology"/>
<evidence type="ECO:0000256" key="5">
    <source>
        <dbReference type="ARBA" id="ARBA00022801"/>
    </source>
</evidence>
<evidence type="ECO:0000256" key="2">
    <source>
        <dbReference type="ARBA" id="ARBA00022529"/>
    </source>
</evidence>
<dbReference type="Pfam" id="PF21431">
    <property type="entry name" value="Col-Pyo_DNase"/>
    <property type="match status" value="1"/>
</dbReference>
<sequence>MPEAACYLSPDPTGLWGGENTYAYVTNPAGWVDPLGLSRCSAGAATGNGKSITNKWLKGSHGNAGLFPASIAEKMKGKTFKSFDDFRETFWKEVAKDPHLSQEFSKSNITRMLDSKAPISHNTQWNGKNRSYVLHHRTPIQHGGGVYDMDNILIVTPKYHLDVLDRSYHF</sequence>
<dbReference type="GO" id="GO:0031640">
    <property type="term" value="P:killing of cells of another organism"/>
    <property type="evidence" value="ECO:0007669"/>
    <property type="project" value="UniProtKB-KW"/>
</dbReference>
<dbReference type="InterPro" id="IPR003060">
    <property type="entry name" value="Pyocin_killer"/>
</dbReference>
<dbReference type="EMBL" id="LOIC01000036">
    <property type="protein sequence ID" value="OCA55369.1"/>
    <property type="molecule type" value="Genomic_DNA"/>
</dbReference>
<dbReference type="Proteomes" id="UP000092665">
    <property type="component" value="Unassembled WGS sequence"/>
</dbReference>
<dbReference type="AlphaFoldDB" id="A0A1B8YJU6"/>
<dbReference type="Gene3D" id="3.90.540.10">
    <property type="entry name" value="Colicin/pyocin, DNase domain"/>
    <property type="match status" value="1"/>
</dbReference>
<dbReference type="GO" id="GO:0016787">
    <property type="term" value="F:hydrolase activity"/>
    <property type="evidence" value="ECO:0007669"/>
    <property type="project" value="UniProtKB-KW"/>
</dbReference>
<dbReference type="SUPFAM" id="SSF54060">
    <property type="entry name" value="His-Me finger endonucleases"/>
    <property type="match status" value="1"/>
</dbReference>